<dbReference type="EC" id="2.7.1.26" evidence="15"/>
<dbReference type="UniPathway" id="UPA00277">
    <property type="reaction ID" value="UER00407"/>
</dbReference>
<dbReference type="AlphaFoldDB" id="A0A3P1WZF6"/>
<evidence type="ECO:0000256" key="4">
    <source>
        <dbReference type="ARBA" id="ARBA00022630"/>
    </source>
</evidence>
<reference evidence="18 19" key="1">
    <citation type="submission" date="2018-11" db="EMBL/GenBank/DDBJ databases">
        <title>Genomes From Bacteria Associated with the Canine Oral Cavity: a Test Case for Automated Genome-Based Taxonomic Assignment.</title>
        <authorList>
            <person name="Coil D.A."/>
            <person name="Jospin G."/>
            <person name="Darling A.E."/>
            <person name="Wallis C."/>
            <person name="Davis I.J."/>
            <person name="Harris S."/>
            <person name="Eisen J.A."/>
            <person name="Holcombe L.J."/>
            <person name="O'Flynn C."/>
        </authorList>
    </citation>
    <scope>NUCLEOTIDE SEQUENCE [LARGE SCALE GENOMIC DNA]</scope>
    <source>
        <strain evidence="18 19">OH2822_COT-296</strain>
    </source>
</reference>
<keyword evidence="12" id="KW-0511">Multifunctional enzyme</keyword>
<dbReference type="OrthoDB" id="9803667at2"/>
<dbReference type="Pfam" id="PF01687">
    <property type="entry name" value="Flavokinase"/>
    <property type="match status" value="1"/>
</dbReference>
<sequence length="335" mass="36235">MVPGSSTSSSRTADTSPEVSHPHTASPVSRVRSLLCTANVWAVNQGSRVVAVGNFDGVHLGHRSVLEAERGDGELAVITFWPHPLLVLRPESAPKLLTDLEARIELLKDAGAHEVRVVRFDEKVAQLSPAEFVERFVAPLEPRVVVVGENFRFGHRAAGDVETLMTLSQGRFEVRALALATVAEQATCSTLIRDALEVGDVALAAEHLGRWFRFSGLVVVGDQRGRELGFPTANLTVPSEMAVPADGVYAGWLTPQGGEPLPAAISVGSNPTFEGADRRVESHVIDHTDLELYGVRVDVDFVARLRGQVRFDGVEGLISQMRTDVAECRRILGVE</sequence>
<dbReference type="EC" id="2.7.7.2" evidence="15"/>
<dbReference type="GO" id="GO:0009398">
    <property type="term" value="P:FMN biosynthetic process"/>
    <property type="evidence" value="ECO:0007669"/>
    <property type="project" value="UniProtKB-UniRule"/>
</dbReference>
<evidence type="ECO:0000313" key="18">
    <source>
        <dbReference type="EMBL" id="RRD51318.1"/>
    </source>
</evidence>
<dbReference type="InterPro" id="IPR023465">
    <property type="entry name" value="Riboflavin_kinase_dom_sf"/>
</dbReference>
<feature type="domain" description="Riboflavin kinase" evidence="17">
    <location>
        <begin position="207"/>
        <end position="333"/>
    </location>
</feature>
<evidence type="ECO:0000256" key="9">
    <source>
        <dbReference type="ARBA" id="ARBA00022777"/>
    </source>
</evidence>
<dbReference type="UniPathway" id="UPA00276">
    <property type="reaction ID" value="UER00406"/>
</dbReference>
<accession>A0A3P1WZF6</accession>
<comment type="catalytic activity">
    <reaction evidence="13 15">
        <text>riboflavin + ATP = FMN + ADP + H(+)</text>
        <dbReference type="Rhea" id="RHEA:14357"/>
        <dbReference type="ChEBI" id="CHEBI:15378"/>
        <dbReference type="ChEBI" id="CHEBI:30616"/>
        <dbReference type="ChEBI" id="CHEBI:57986"/>
        <dbReference type="ChEBI" id="CHEBI:58210"/>
        <dbReference type="ChEBI" id="CHEBI:456216"/>
        <dbReference type="EC" id="2.7.1.26"/>
    </reaction>
</comment>
<evidence type="ECO:0000256" key="15">
    <source>
        <dbReference type="PIRNR" id="PIRNR004491"/>
    </source>
</evidence>
<evidence type="ECO:0000256" key="10">
    <source>
        <dbReference type="ARBA" id="ARBA00022827"/>
    </source>
</evidence>
<dbReference type="NCBIfam" id="TIGR00083">
    <property type="entry name" value="ribF"/>
    <property type="match status" value="1"/>
</dbReference>
<evidence type="ECO:0000256" key="5">
    <source>
        <dbReference type="ARBA" id="ARBA00022643"/>
    </source>
</evidence>
<dbReference type="SMART" id="SM00904">
    <property type="entry name" value="Flavokinase"/>
    <property type="match status" value="1"/>
</dbReference>
<feature type="compositionally biased region" description="Low complexity" evidence="16">
    <location>
        <begin position="1"/>
        <end position="16"/>
    </location>
</feature>
<dbReference type="Proteomes" id="UP000280935">
    <property type="component" value="Unassembled WGS sequence"/>
</dbReference>
<dbReference type="InterPro" id="IPR014729">
    <property type="entry name" value="Rossmann-like_a/b/a_fold"/>
</dbReference>
<comment type="catalytic activity">
    <reaction evidence="14 15">
        <text>FMN + ATP + H(+) = FAD + diphosphate</text>
        <dbReference type="Rhea" id="RHEA:17237"/>
        <dbReference type="ChEBI" id="CHEBI:15378"/>
        <dbReference type="ChEBI" id="CHEBI:30616"/>
        <dbReference type="ChEBI" id="CHEBI:33019"/>
        <dbReference type="ChEBI" id="CHEBI:57692"/>
        <dbReference type="ChEBI" id="CHEBI:58210"/>
        <dbReference type="EC" id="2.7.7.2"/>
    </reaction>
</comment>
<keyword evidence="8 15" id="KW-0547">Nucleotide-binding</keyword>
<dbReference type="InterPro" id="IPR023468">
    <property type="entry name" value="Riboflavin_kinase"/>
</dbReference>
<gene>
    <name evidence="18" type="ORF">EII35_00055</name>
</gene>
<evidence type="ECO:0000256" key="3">
    <source>
        <dbReference type="ARBA" id="ARBA00005201"/>
    </source>
</evidence>
<comment type="pathway">
    <text evidence="2 15">Cofactor biosynthesis; FAD biosynthesis; FAD from FMN: step 1/1.</text>
</comment>
<keyword evidence="4 15" id="KW-0285">Flavoprotein</keyword>
<keyword evidence="7 15" id="KW-0548">Nucleotidyltransferase</keyword>
<dbReference type="Gene3D" id="3.40.50.620">
    <property type="entry name" value="HUPs"/>
    <property type="match status" value="1"/>
</dbReference>
<dbReference type="GO" id="GO:0005524">
    <property type="term" value="F:ATP binding"/>
    <property type="evidence" value="ECO:0007669"/>
    <property type="project" value="UniProtKB-UniRule"/>
</dbReference>
<dbReference type="EMBL" id="RQYT01000001">
    <property type="protein sequence ID" value="RRD51318.1"/>
    <property type="molecule type" value="Genomic_DNA"/>
</dbReference>
<dbReference type="FunFam" id="2.40.30.30:FF:000003">
    <property type="entry name" value="Riboflavin biosynthesis protein"/>
    <property type="match status" value="1"/>
</dbReference>
<feature type="region of interest" description="Disordered" evidence="16">
    <location>
        <begin position="1"/>
        <end position="26"/>
    </location>
</feature>
<dbReference type="InterPro" id="IPR015865">
    <property type="entry name" value="Riboflavin_kinase_bac/euk"/>
</dbReference>
<dbReference type="SUPFAM" id="SSF52374">
    <property type="entry name" value="Nucleotidylyl transferase"/>
    <property type="match status" value="1"/>
</dbReference>
<dbReference type="InterPro" id="IPR004821">
    <property type="entry name" value="Cyt_trans-like"/>
</dbReference>
<evidence type="ECO:0000259" key="17">
    <source>
        <dbReference type="SMART" id="SM00904"/>
    </source>
</evidence>
<dbReference type="GO" id="GO:0008531">
    <property type="term" value="F:riboflavin kinase activity"/>
    <property type="evidence" value="ECO:0007669"/>
    <property type="project" value="UniProtKB-UniRule"/>
</dbReference>
<keyword evidence="11 15" id="KW-0067">ATP-binding</keyword>
<evidence type="ECO:0000256" key="6">
    <source>
        <dbReference type="ARBA" id="ARBA00022679"/>
    </source>
</evidence>
<dbReference type="InterPro" id="IPR015864">
    <property type="entry name" value="FAD_synthase"/>
</dbReference>
<evidence type="ECO:0000256" key="2">
    <source>
        <dbReference type="ARBA" id="ARBA00004726"/>
    </source>
</evidence>
<comment type="function">
    <text evidence="1">Catalyzes the phosphorylation of riboflavin to FMN followed by the adenylation of FMN to FAD.</text>
</comment>
<evidence type="ECO:0000256" key="8">
    <source>
        <dbReference type="ARBA" id="ARBA00022741"/>
    </source>
</evidence>
<evidence type="ECO:0000256" key="1">
    <source>
        <dbReference type="ARBA" id="ARBA00002121"/>
    </source>
</evidence>
<name>A0A3P1WZF6_9ACTN</name>
<evidence type="ECO:0000256" key="12">
    <source>
        <dbReference type="ARBA" id="ARBA00023268"/>
    </source>
</evidence>
<dbReference type="GO" id="GO:0009231">
    <property type="term" value="P:riboflavin biosynthetic process"/>
    <property type="evidence" value="ECO:0007669"/>
    <property type="project" value="InterPro"/>
</dbReference>
<keyword evidence="6 15" id="KW-0808">Transferase</keyword>
<evidence type="ECO:0000256" key="11">
    <source>
        <dbReference type="ARBA" id="ARBA00022840"/>
    </source>
</evidence>
<organism evidence="18 19">
    <name type="scientific">Arachnia propionica</name>
    <dbReference type="NCBI Taxonomy" id="1750"/>
    <lineage>
        <taxon>Bacteria</taxon>
        <taxon>Bacillati</taxon>
        <taxon>Actinomycetota</taxon>
        <taxon>Actinomycetes</taxon>
        <taxon>Propionibacteriales</taxon>
        <taxon>Propionibacteriaceae</taxon>
        <taxon>Arachnia</taxon>
    </lineage>
</organism>
<comment type="pathway">
    <text evidence="3 15">Cofactor biosynthesis; FMN biosynthesis; FMN from riboflavin (ATP route): step 1/1.</text>
</comment>
<protein>
    <recommendedName>
        <fullName evidence="15">Riboflavin biosynthesis protein</fullName>
    </recommendedName>
    <domain>
        <recommendedName>
            <fullName evidence="15">Riboflavin kinase</fullName>
            <ecNumber evidence="15">2.7.1.26</ecNumber>
        </recommendedName>
        <alternativeName>
            <fullName evidence="15">Flavokinase</fullName>
        </alternativeName>
    </domain>
    <domain>
        <recommendedName>
            <fullName evidence="15">FMN adenylyltransferase</fullName>
            <ecNumber evidence="15">2.7.7.2</ecNumber>
        </recommendedName>
        <alternativeName>
            <fullName evidence="15">FAD pyrophosphorylase</fullName>
        </alternativeName>
        <alternativeName>
            <fullName evidence="15">FAD synthase</fullName>
        </alternativeName>
    </domain>
</protein>
<dbReference type="NCBIfam" id="NF004160">
    <property type="entry name" value="PRK05627.1-3"/>
    <property type="match status" value="1"/>
</dbReference>
<dbReference type="Pfam" id="PF06574">
    <property type="entry name" value="FAD_syn"/>
    <property type="match status" value="1"/>
</dbReference>
<dbReference type="InterPro" id="IPR002606">
    <property type="entry name" value="Riboflavin_kinase_bac"/>
</dbReference>
<dbReference type="PIRSF" id="PIRSF004491">
    <property type="entry name" value="FAD_Synth"/>
    <property type="match status" value="1"/>
</dbReference>
<dbReference type="PANTHER" id="PTHR22749">
    <property type="entry name" value="RIBOFLAVIN KINASE/FMN ADENYLYLTRANSFERASE"/>
    <property type="match status" value="1"/>
</dbReference>
<dbReference type="NCBIfam" id="TIGR00125">
    <property type="entry name" value="cyt_tran_rel"/>
    <property type="match status" value="1"/>
</dbReference>
<evidence type="ECO:0000256" key="16">
    <source>
        <dbReference type="SAM" id="MobiDB-lite"/>
    </source>
</evidence>
<evidence type="ECO:0000256" key="7">
    <source>
        <dbReference type="ARBA" id="ARBA00022695"/>
    </source>
</evidence>
<dbReference type="GO" id="GO:0006747">
    <property type="term" value="P:FAD biosynthetic process"/>
    <property type="evidence" value="ECO:0007669"/>
    <property type="project" value="UniProtKB-UniRule"/>
</dbReference>
<comment type="similarity">
    <text evidence="15">Belongs to the ribF family.</text>
</comment>
<dbReference type="GO" id="GO:0003919">
    <property type="term" value="F:FMN adenylyltransferase activity"/>
    <property type="evidence" value="ECO:0007669"/>
    <property type="project" value="UniProtKB-UniRule"/>
</dbReference>
<dbReference type="CDD" id="cd02064">
    <property type="entry name" value="FAD_synthetase_N"/>
    <property type="match status" value="1"/>
</dbReference>
<keyword evidence="9 15" id="KW-0418">Kinase</keyword>
<proteinExistence type="inferred from homology"/>
<evidence type="ECO:0000313" key="19">
    <source>
        <dbReference type="Proteomes" id="UP000280935"/>
    </source>
</evidence>
<keyword evidence="10 15" id="KW-0274">FAD</keyword>
<dbReference type="PANTHER" id="PTHR22749:SF6">
    <property type="entry name" value="RIBOFLAVIN KINASE"/>
    <property type="match status" value="1"/>
</dbReference>
<evidence type="ECO:0000256" key="14">
    <source>
        <dbReference type="ARBA" id="ARBA00049494"/>
    </source>
</evidence>
<comment type="caution">
    <text evidence="18">The sequence shown here is derived from an EMBL/GenBank/DDBJ whole genome shotgun (WGS) entry which is preliminary data.</text>
</comment>
<dbReference type="SUPFAM" id="SSF82114">
    <property type="entry name" value="Riboflavin kinase-like"/>
    <property type="match status" value="1"/>
</dbReference>
<evidence type="ECO:0000256" key="13">
    <source>
        <dbReference type="ARBA" id="ARBA00047880"/>
    </source>
</evidence>
<dbReference type="Gene3D" id="2.40.30.30">
    <property type="entry name" value="Riboflavin kinase-like"/>
    <property type="match status" value="1"/>
</dbReference>
<keyword evidence="5 15" id="KW-0288">FMN</keyword>